<dbReference type="KEGG" id="amob:HG15A2_38630"/>
<reference evidence="3 4" key="1">
    <citation type="submission" date="2019-02" db="EMBL/GenBank/DDBJ databases">
        <title>Deep-cultivation of Planctomycetes and their phenomic and genomic characterization uncovers novel biology.</title>
        <authorList>
            <person name="Wiegand S."/>
            <person name="Jogler M."/>
            <person name="Boedeker C."/>
            <person name="Pinto D."/>
            <person name="Vollmers J."/>
            <person name="Rivas-Marin E."/>
            <person name="Kohn T."/>
            <person name="Peeters S.H."/>
            <person name="Heuer A."/>
            <person name="Rast P."/>
            <person name="Oberbeckmann S."/>
            <person name="Bunk B."/>
            <person name="Jeske O."/>
            <person name="Meyerdierks A."/>
            <person name="Storesund J.E."/>
            <person name="Kallscheuer N."/>
            <person name="Luecker S."/>
            <person name="Lage O.M."/>
            <person name="Pohl T."/>
            <person name="Merkel B.J."/>
            <person name="Hornburger P."/>
            <person name="Mueller R.-W."/>
            <person name="Bruemmer F."/>
            <person name="Labrenz M."/>
            <person name="Spormann A.M."/>
            <person name="Op den Camp H."/>
            <person name="Overmann J."/>
            <person name="Amann R."/>
            <person name="Jetten M.S.M."/>
            <person name="Mascher T."/>
            <person name="Medema M.H."/>
            <person name="Devos D.P."/>
            <person name="Kaster A.-K."/>
            <person name="Ovreas L."/>
            <person name="Rohde M."/>
            <person name="Galperin M.Y."/>
            <person name="Jogler C."/>
        </authorList>
    </citation>
    <scope>NUCLEOTIDE SEQUENCE [LARGE SCALE GENOMIC DNA]</scope>
    <source>
        <strain evidence="3 4">HG15A2</strain>
    </source>
</reference>
<sequence>MINWQPLVELINANESFLITSHCRADCDAIGSELGLALALEALGKRAQIVNGDEVPEHITFMDPEGRVQELDHVPLETLRQHQVFIVVDTSAWGQLGPMADVLRGFAGERAVIDHHVSEDDFNAQVFKDSNAEATGRLILELIEELGVELTPEMAAPLFAAIATDTGWFRFSSVKEPAFKALAKLVAAGASPPDTFSKLYEQHSLARLHLRGRILDHVKSECDGRLMWTYVSRQDFQETGAQITDTEDAINMQLTVAGTEAAALFVELEPEVTKISLRARGDFDVRAIAAQFGGGGHRAAAGITYQGPREEAQTAVLDALRAGME</sequence>
<dbReference type="Proteomes" id="UP000319852">
    <property type="component" value="Chromosome"/>
</dbReference>
<evidence type="ECO:0000259" key="2">
    <source>
        <dbReference type="Pfam" id="PF02272"/>
    </source>
</evidence>
<name>A0A517N066_9BACT</name>
<dbReference type="InterPro" id="IPR051319">
    <property type="entry name" value="Oligoribo/pAp-PDE_c-di-AMP_PDE"/>
</dbReference>
<keyword evidence="4" id="KW-1185">Reference proteome</keyword>
<feature type="domain" description="DDH" evidence="1">
    <location>
        <begin position="17"/>
        <end position="162"/>
    </location>
</feature>
<dbReference type="Gene3D" id="3.10.310.30">
    <property type="match status" value="1"/>
</dbReference>
<evidence type="ECO:0000259" key="1">
    <source>
        <dbReference type="Pfam" id="PF01368"/>
    </source>
</evidence>
<dbReference type="InterPro" id="IPR001667">
    <property type="entry name" value="DDH_dom"/>
</dbReference>
<accession>A0A517N066</accession>
<dbReference type="OrthoDB" id="9803668at2"/>
<dbReference type="RefSeq" id="WP_145062095.1">
    <property type="nucleotide sequence ID" value="NZ_CP036263.1"/>
</dbReference>
<dbReference type="Pfam" id="PF01368">
    <property type="entry name" value="DHH"/>
    <property type="match status" value="1"/>
</dbReference>
<gene>
    <name evidence="3" type="ORF">HG15A2_38630</name>
</gene>
<feature type="domain" description="DHHA1" evidence="2">
    <location>
        <begin position="249"/>
        <end position="321"/>
    </location>
</feature>
<dbReference type="Gene3D" id="3.90.1640.10">
    <property type="entry name" value="inorganic pyrophosphatase (n-terminal core)"/>
    <property type="match status" value="1"/>
</dbReference>
<dbReference type="InterPro" id="IPR003156">
    <property type="entry name" value="DHHA1_dom"/>
</dbReference>
<dbReference type="EC" id="3.1.-.-" evidence="3"/>
<protein>
    <submittedName>
        <fullName evidence="3">NanoRNase/pAp phosphatase</fullName>
        <ecNumber evidence="3">3.1.-.-</ecNumber>
    </submittedName>
</protein>
<proteinExistence type="predicted"/>
<dbReference type="SUPFAM" id="SSF64182">
    <property type="entry name" value="DHH phosphoesterases"/>
    <property type="match status" value="1"/>
</dbReference>
<keyword evidence="3" id="KW-0378">Hydrolase</keyword>
<dbReference type="EMBL" id="CP036263">
    <property type="protein sequence ID" value="QDT00525.1"/>
    <property type="molecule type" value="Genomic_DNA"/>
</dbReference>
<dbReference type="GO" id="GO:0016787">
    <property type="term" value="F:hydrolase activity"/>
    <property type="evidence" value="ECO:0007669"/>
    <property type="project" value="UniProtKB-KW"/>
</dbReference>
<dbReference type="GO" id="GO:0003676">
    <property type="term" value="F:nucleic acid binding"/>
    <property type="evidence" value="ECO:0007669"/>
    <property type="project" value="InterPro"/>
</dbReference>
<evidence type="ECO:0000313" key="4">
    <source>
        <dbReference type="Proteomes" id="UP000319852"/>
    </source>
</evidence>
<dbReference type="Pfam" id="PF02272">
    <property type="entry name" value="DHHA1"/>
    <property type="match status" value="1"/>
</dbReference>
<dbReference type="PANTHER" id="PTHR47618">
    <property type="entry name" value="BIFUNCTIONAL OLIGORIBONUCLEASE AND PAP PHOSPHATASE NRNA"/>
    <property type="match status" value="1"/>
</dbReference>
<evidence type="ECO:0000313" key="3">
    <source>
        <dbReference type="EMBL" id="QDT00525.1"/>
    </source>
</evidence>
<dbReference type="AlphaFoldDB" id="A0A517N066"/>
<organism evidence="3 4">
    <name type="scientific">Adhaeretor mobilis</name>
    <dbReference type="NCBI Taxonomy" id="1930276"/>
    <lineage>
        <taxon>Bacteria</taxon>
        <taxon>Pseudomonadati</taxon>
        <taxon>Planctomycetota</taxon>
        <taxon>Planctomycetia</taxon>
        <taxon>Pirellulales</taxon>
        <taxon>Lacipirellulaceae</taxon>
        <taxon>Adhaeretor</taxon>
    </lineage>
</organism>
<dbReference type="PANTHER" id="PTHR47618:SF1">
    <property type="entry name" value="BIFUNCTIONAL OLIGORIBONUCLEASE AND PAP PHOSPHATASE NRNA"/>
    <property type="match status" value="1"/>
</dbReference>
<dbReference type="InterPro" id="IPR038763">
    <property type="entry name" value="DHH_sf"/>
</dbReference>